<feature type="transmembrane region" description="Helical" evidence="1">
    <location>
        <begin position="38"/>
        <end position="58"/>
    </location>
</feature>
<name>A0ABS8BAV8_9ACTN</name>
<evidence type="ECO:0000313" key="4">
    <source>
        <dbReference type="Proteomes" id="UP001199054"/>
    </source>
</evidence>
<keyword evidence="4" id="KW-1185">Reference proteome</keyword>
<dbReference type="EMBL" id="JAJAUY010000089">
    <property type="protein sequence ID" value="MCB5181755.1"/>
    <property type="molecule type" value="Genomic_DNA"/>
</dbReference>
<gene>
    <name evidence="3" type="ORF">LG632_20530</name>
</gene>
<evidence type="ECO:0000256" key="1">
    <source>
        <dbReference type="SAM" id="Phobius"/>
    </source>
</evidence>
<keyword evidence="2" id="KW-0732">Signal</keyword>
<evidence type="ECO:0000256" key="2">
    <source>
        <dbReference type="SAM" id="SignalP"/>
    </source>
</evidence>
<proteinExistence type="predicted"/>
<accession>A0ABS8BAV8</accession>
<protein>
    <submittedName>
        <fullName evidence="3">Uncharacterized protein</fullName>
    </submittedName>
</protein>
<keyword evidence="1" id="KW-1133">Transmembrane helix</keyword>
<feature type="signal peptide" evidence="2">
    <location>
        <begin position="1"/>
        <end position="28"/>
    </location>
</feature>
<organism evidence="3 4">
    <name type="scientific">Streptomyces antimicrobicus</name>
    <dbReference type="NCBI Taxonomy" id="2883108"/>
    <lineage>
        <taxon>Bacteria</taxon>
        <taxon>Bacillati</taxon>
        <taxon>Actinomycetota</taxon>
        <taxon>Actinomycetes</taxon>
        <taxon>Kitasatosporales</taxon>
        <taxon>Streptomycetaceae</taxon>
        <taxon>Streptomyces</taxon>
    </lineage>
</organism>
<dbReference type="Proteomes" id="UP001199054">
    <property type="component" value="Unassembled WGS sequence"/>
</dbReference>
<keyword evidence="1" id="KW-0472">Membrane</keyword>
<dbReference type="RefSeq" id="WP_226728843.1">
    <property type="nucleotide sequence ID" value="NZ_JAJAUY010000089.1"/>
</dbReference>
<feature type="chain" id="PRO_5047252794" evidence="2">
    <location>
        <begin position="29"/>
        <end position="75"/>
    </location>
</feature>
<keyword evidence="1" id="KW-0812">Transmembrane</keyword>
<sequence length="75" mass="7606">MPGRAVSRVALLLGALLLLFAAAGPARAEPVGTADGPGDVALAIGLTTAAAAVTGLWLRRRYRRDEAAPRDGGEP</sequence>
<comment type="caution">
    <text evidence="3">The sequence shown here is derived from an EMBL/GenBank/DDBJ whole genome shotgun (WGS) entry which is preliminary data.</text>
</comment>
<reference evidence="3 4" key="1">
    <citation type="submission" date="2021-10" db="EMBL/GenBank/DDBJ databases">
        <title>Streptomyces sp. strain SMC 277, a novel streptomycete isolated from soil.</title>
        <authorList>
            <person name="Chanama M."/>
        </authorList>
    </citation>
    <scope>NUCLEOTIDE SEQUENCE [LARGE SCALE GENOMIC DNA]</scope>
    <source>
        <strain evidence="3 4">SMC 277</strain>
    </source>
</reference>
<evidence type="ECO:0000313" key="3">
    <source>
        <dbReference type="EMBL" id="MCB5181755.1"/>
    </source>
</evidence>